<evidence type="ECO:0000256" key="6">
    <source>
        <dbReference type="SAM" id="Phobius"/>
    </source>
</evidence>
<keyword evidence="4 6" id="KW-1133">Transmembrane helix</keyword>
<dbReference type="Proteomes" id="UP000000239">
    <property type="component" value="Chromosome"/>
</dbReference>
<dbReference type="InterPro" id="IPR012902">
    <property type="entry name" value="N_methyl_site"/>
</dbReference>
<feature type="transmembrane region" description="Helical" evidence="6">
    <location>
        <begin position="12"/>
        <end position="30"/>
    </location>
</feature>
<dbReference type="eggNOG" id="COG4968">
    <property type="taxonomic scope" value="Bacteria"/>
</dbReference>
<evidence type="ECO:0000256" key="1">
    <source>
        <dbReference type="ARBA" id="ARBA00004167"/>
    </source>
</evidence>
<name>Q1R0A3_CHRI1</name>
<dbReference type="PROSITE" id="PS00409">
    <property type="entry name" value="PROKAR_NTER_METHYL"/>
    <property type="match status" value="1"/>
</dbReference>
<evidence type="ECO:0000256" key="5">
    <source>
        <dbReference type="ARBA" id="ARBA00023136"/>
    </source>
</evidence>
<dbReference type="OrthoDB" id="5296638at2"/>
<evidence type="ECO:0000256" key="4">
    <source>
        <dbReference type="ARBA" id="ARBA00022989"/>
    </source>
</evidence>
<dbReference type="GeneID" id="95333242"/>
<dbReference type="STRING" id="290398.Csal_0493"/>
<gene>
    <name evidence="7" type="ordered locus">Csal_0493</name>
</gene>
<dbReference type="PANTHER" id="PTHR30093:SF47">
    <property type="entry name" value="TYPE IV PILUS NON-CORE MINOR PILIN PILE"/>
    <property type="match status" value="1"/>
</dbReference>
<keyword evidence="2" id="KW-0488">Methylation</keyword>
<sequence>MRRTRGFTLIELMIVMVIIGILAAIAIPAYTEHVRKAQRADAQATLMQLAYWMERQYTQNSIYDTDATLPESMTGAKDPERVYKFESLPNPDKNKGDGFLLKATRINSQSGDQCGVLKLYDTGQKQPEKCW</sequence>
<dbReference type="SUPFAM" id="SSF54523">
    <property type="entry name" value="Pili subunits"/>
    <property type="match status" value="1"/>
</dbReference>
<keyword evidence="5 6" id="KW-0472">Membrane</keyword>
<comment type="subcellular location">
    <subcellularLocation>
        <location evidence="1">Membrane</location>
        <topology evidence="1">Single-pass membrane protein</topology>
    </subcellularLocation>
</comment>
<reference evidence="7 8" key="1">
    <citation type="journal article" date="2011" name="Stand. Genomic Sci.">
        <title>Complete genome sequence of the halophilic and highly halotolerant Chromohalobacter salexigens type strain (1H11(T)).</title>
        <authorList>
            <person name="Copeland A."/>
            <person name="O'Connor K."/>
            <person name="Lucas S."/>
            <person name="Lapidus A."/>
            <person name="Berry K.W."/>
            <person name="Detter J.C."/>
            <person name="Del Rio T.G."/>
            <person name="Hammon N."/>
            <person name="Dalin E."/>
            <person name="Tice H."/>
            <person name="Pitluck S."/>
            <person name="Bruce D."/>
            <person name="Goodwin L."/>
            <person name="Han C."/>
            <person name="Tapia R."/>
            <person name="Saunders E."/>
            <person name="Schmutz J."/>
            <person name="Brettin T."/>
            <person name="Larimer F."/>
            <person name="Land M."/>
            <person name="Hauser L."/>
            <person name="Vargas C."/>
            <person name="Nieto J.J."/>
            <person name="Kyrpides N.C."/>
            <person name="Ivanova N."/>
            <person name="Goker M."/>
            <person name="Klenk H.P."/>
            <person name="Csonka L.N."/>
            <person name="Woyke T."/>
        </authorList>
    </citation>
    <scope>NUCLEOTIDE SEQUENCE [LARGE SCALE GENOMIC DNA]</scope>
    <source>
        <strain evidence="8">ATCC BAA-138 / DSM 3043 / CIP 106854 / NCIMB 13768 / 1H11</strain>
    </source>
</reference>
<dbReference type="HOGENOM" id="CLU_091705_6_0_6"/>
<keyword evidence="8" id="KW-1185">Reference proteome</keyword>
<dbReference type="KEGG" id="csa:Csal_0493"/>
<dbReference type="RefSeq" id="WP_011505801.1">
    <property type="nucleotide sequence ID" value="NC_007963.1"/>
</dbReference>
<dbReference type="Gene3D" id="3.30.700.10">
    <property type="entry name" value="Glycoprotein, Type 4 Pilin"/>
    <property type="match status" value="1"/>
</dbReference>
<organism evidence="7 8">
    <name type="scientific">Chromohalobacter israelensis (strain ATCC BAA-138 / DSM 3043 / CIP 106854 / NCIMB 13768 / 1H11)</name>
    <name type="common">Chromohalobacter salexigens</name>
    <dbReference type="NCBI Taxonomy" id="290398"/>
    <lineage>
        <taxon>Bacteria</taxon>
        <taxon>Pseudomonadati</taxon>
        <taxon>Pseudomonadota</taxon>
        <taxon>Gammaproteobacteria</taxon>
        <taxon>Oceanospirillales</taxon>
        <taxon>Halomonadaceae</taxon>
        <taxon>Chromohalobacter</taxon>
    </lineage>
</organism>
<dbReference type="NCBIfam" id="TIGR02532">
    <property type="entry name" value="IV_pilin_GFxxxE"/>
    <property type="match status" value="1"/>
</dbReference>
<protein>
    <submittedName>
        <fullName evidence="7">Methylation</fullName>
    </submittedName>
</protein>
<dbReference type="GO" id="GO:0015628">
    <property type="term" value="P:protein secretion by the type II secretion system"/>
    <property type="evidence" value="ECO:0007669"/>
    <property type="project" value="InterPro"/>
</dbReference>
<proteinExistence type="predicted"/>
<dbReference type="InterPro" id="IPR002416">
    <property type="entry name" value="T2SS_protein-GspH"/>
</dbReference>
<dbReference type="GO" id="GO:0043683">
    <property type="term" value="P:type IV pilus assembly"/>
    <property type="evidence" value="ECO:0007669"/>
    <property type="project" value="InterPro"/>
</dbReference>
<dbReference type="GO" id="GO:0015627">
    <property type="term" value="C:type II protein secretion system complex"/>
    <property type="evidence" value="ECO:0007669"/>
    <property type="project" value="InterPro"/>
</dbReference>
<dbReference type="Pfam" id="PF07963">
    <property type="entry name" value="N_methyl"/>
    <property type="match status" value="1"/>
</dbReference>
<dbReference type="InterPro" id="IPR045584">
    <property type="entry name" value="Pilin-like"/>
</dbReference>
<dbReference type="AlphaFoldDB" id="Q1R0A3"/>
<dbReference type="Pfam" id="PF16732">
    <property type="entry name" value="ComP_DUS"/>
    <property type="match status" value="1"/>
</dbReference>
<evidence type="ECO:0000256" key="2">
    <source>
        <dbReference type="ARBA" id="ARBA00022481"/>
    </source>
</evidence>
<dbReference type="PRINTS" id="PR00885">
    <property type="entry name" value="BCTERIALGSPH"/>
</dbReference>
<accession>Q1R0A3</accession>
<evidence type="ECO:0000313" key="8">
    <source>
        <dbReference type="Proteomes" id="UP000000239"/>
    </source>
</evidence>
<evidence type="ECO:0000313" key="7">
    <source>
        <dbReference type="EMBL" id="ABE57855.1"/>
    </source>
</evidence>
<evidence type="ECO:0000256" key="3">
    <source>
        <dbReference type="ARBA" id="ARBA00022692"/>
    </source>
</evidence>
<dbReference type="GO" id="GO:0016020">
    <property type="term" value="C:membrane"/>
    <property type="evidence" value="ECO:0007669"/>
    <property type="project" value="UniProtKB-SubCell"/>
</dbReference>
<dbReference type="PANTHER" id="PTHR30093">
    <property type="entry name" value="GENERAL SECRETION PATHWAY PROTEIN G"/>
    <property type="match status" value="1"/>
</dbReference>
<dbReference type="InterPro" id="IPR031982">
    <property type="entry name" value="PilE-like"/>
</dbReference>
<keyword evidence="3 6" id="KW-0812">Transmembrane</keyword>
<dbReference type="EMBL" id="CP000285">
    <property type="protein sequence ID" value="ABE57855.1"/>
    <property type="molecule type" value="Genomic_DNA"/>
</dbReference>